<dbReference type="InterPro" id="IPR000608">
    <property type="entry name" value="UBC"/>
</dbReference>
<dbReference type="PANTHER" id="PTHR24067">
    <property type="entry name" value="UBIQUITIN-CONJUGATING ENZYME E2"/>
    <property type="match status" value="1"/>
</dbReference>
<feature type="domain" description="UBC core" evidence="2">
    <location>
        <begin position="12"/>
        <end position="162"/>
    </location>
</feature>
<feature type="transmembrane region" description="Helical" evidence="1">
    <location>
        <begin position="196"/>
        <end position="214"/>
    </location>
</feature>
<organism evidence="3 4">
    <name type="scientific">Bonamia ostreae</name>
    <dbReference type="NCBI Taxonomy" id="126728"/>
    <lineage>
        <taxon>Eukaryota</taxon>
        <taxon>Sar</taxon>
        <taxon>Rhizaria</taxon>
        <taxon>Endomyxa</taxon>
        <taxon>Ascetosporea</taxon>
        <taxon>Haplosporida</taxon>
        <taxon>Bonamia</taxon>
    </lineage>
</organism>
<comment type="caution">
    <text evidence="3">The sequence shown here is derived from an EMBL/GenBank/DDBJ whole genome shotgun (WGS) entry which is preliminary data.</text>
</comment>
<accession>A0ABV2AFI5</accession>
<protein>
    <recommendedName>
        <fullName evidence="2">UBC core domain-containing protein</fullName>
    </recommendedName>
</protein>
<dbReference type="CDD" id="cd23799">
    <property type="entry name" value="UBCc_UBE2J"/>
    <property type="match status" value="1"/>
</dbReference>
<dbReference type="SUPFAM" id="SSF54495">
    <property type="entry name" value="UBC-like"/>
    <property type="match status" value="1"/>
</dbReference>
<proteinExistence type="predicted"/>
<dbReference type="SMART" id="SM00212">
    <property type="entry name" value="UBCc"/>
    <property type="match status" value="1"/>
</dbReference>
<evidence type="ECO:0000256" key="1">
    <source>
        <dbReference type="SAM" id="Phobius"/>
    </source>
</evidence>
<name>A0ABV2AFI5_9EUKA</name>
<gene>
    <name evidence="3" type="ORF">MHBO_000407</name>
</gene>
<evidence type="ECO:0000259" key="2">
    <source>
        <dbReference type="PROSITE" id="PS50127"/>
    </source>
</evidence>
<dbReference type="Gene3D" id="3.10.110.10">
    <property type="entry name" value="Ubiquitin Conjugating Enzyme"/>
    <property type="match status" value="1"/>
</dbReference>
<dbReference type="EMBL" id="JBDODL010000062">
    <property type="protein sequence ID" value="MES1918438.1"/>
    <property type="molecule type" value="Genomic_DNA"/>
</dbReference>
<dbReference type="InterPro" id="IPR050113">
    <property type="entry name" value="Ub_conjugating_enzyme"/>
</dbReference>
<keyword evidence="1" id="KW-1133">Transmembrane helix</keyword>
<keyword evidence="1" id="KW-0812">Transmembrane</keyword>
<evidence type="ECO:0000313" key="4">
    <source>
        <dbReference type="Proteomes" id="UP001439008"/>
    </source>
</evidence>
<dbReference type="InterPro" id="IPR016135">
    <property type="entry name" value="UBQ-conjugating_enzyme/RWD"/>
</dbReference>
<keyword evidence="4" id="KW-1185">Reference proteome</keyword>
<dbReference type="PROSITE" id="PS50127">
    <property type="entry name" value="UBC_2"/>
    <property type="match status" value="1"/>
</dbReference>
<reference evidence="3 4" key="1">
    <citation type="journal article" date="2024" name="BMC Biol.">
        <title>Comparative genomics of Ascetosporea gives new insight into the evolutionary basis for animal parasitism in Rhizaria.</title>
        <authorList>
            <person name="Hiltunen Thoren M."/>
            <person name="Onut-Brannstrom I."/>
            <person name="Alfjorden A."/>
            <person name="Peckova H."/>
            <person name="Swords F."/>
            <person name="Hooper C."/>
            <person name="Holzer A.S."/>
            <person name="Bass D."/>
            <person name="Burki F."/>
        </authorList>
    </citation>
    <scope>NUCLEOTIDE SEQUENCE [LARGE SCALE GENOMIC DNA]</scope>
    <source>
        <strain evidence="3">20-A016</strain>
    </source>
</reference>
<sequence length="215" mass="24636">MHTKNQPLKLTTAVKRIMREMAEFTKIEGDEFNAGPLSMSNMFLWHFTIRGPSDSDFESGIYHGSISLPDTYPFSPPDIMFLTPNGRFEVNKKICLSISGYHPDTWQPSWSIRTVLTALRSFLVTKEEGAIGSLKYPSCERRRLATLSKDWKCSCCDVTMSQILKFKSLTKPENGCKTKIEKNGVKDKQFKFFDRNVAILSLIVFAIFVRRLIFN</sequence>
<evidence type="ECO:0000313" key="3">
    <source>
        <dbReference type="EMBL" id="MES1918438.1"/>
    </source>
</evidence>
<dbReference type="Proteomes" id="UP001439008">
    <property type="component" value="Unassembled WGS sequence"/>
</dbReference>
<keyword evidence="1" id="KW-0472">Membrane</keyword>
<dbReference type="Pfam" id="PF00179">
    <property type="entry name" value="UQ_con"/>
    <property type="match status" value="1"/>
</dbReference>